<gene>
    <name evidence="4" type="ORF">HNR67_006020</name>
</gene>
<dbReference type="SUPFAM" id="SSF89562">
    <property type="entry name" value="RraA-like"/>
    <property type="match status" value="1"/>
</dbReference>
<dbReference type="Proteomes" id="UP000533598">
    <property type="component" value="Unassembled WGS sequence"/>
</dbReference>
<dbReference type="Pfam" id="PF01557">
    <property type="entry name" value="FAA_hydrolase"/>
    <property type="match status" value="1"/>
</dbReference>
<evidence type="ECO:0000256" key="2">
    <source>
        <dbReference type="PIRSR" id="PIRSR605493-1"/>
    </source>
</evidence>
<dbReference type="InterPro" id="IPR036663">
    <property type="entry name" value="Fumarylacetoacetase_C_sf"/>
</dbReference>
<feature type="binding site" evidence="2">
    <location>
        <begin position="326"/>
        <end position="329"/>
    </location>
    <ligand>
        <name>substrate</name>
    </ligand>
</feature>
<protein>
    <submittedName>
        <fullName evidence="4">Regulator of RNase E activity RraA</fullName>
    </submittedName>
</protein>
<proteinExistence type="predicted"/>
<dbReference type="NCBIfam" id="NF006093">
    <property type="entry name" value="PRK08245.1"/>
    <property type="match status" value="1"/>
</dbReference>
<dbReference type="CDD" id="cd16841">
    <property type="entry name" value="RraA_family"/>
    <property type="match status" value="1"/>
</dbReference>
<evidence type="ECO:0000313" key="5">
    <source>
        <dbReference type="Proteomes" id="UP000533598"/>
    </source>
</evidence>
<dbReference type="PANTHER" id="PTHR11820">
    <property type="entry name" value="ACYLPYRUVASE"/>
    <property type="match status" value="1"/>
</dbReference>
<dbReference type="RefSeq" id="WP_185005599.1">
    <property type="nucleotide sequence ID" value="NZ_BAAAUI010000017.1"/>
</dbReference>
<dbReference type="GO" id="GO:0046872">
    <property type="term" value="F:metal ion binding"/>
    <property type="evidence" value="ECO:0007669"/>
    <property type="project" value="UniProtKB-KW"/>
</dbReference>
<keyword evidence="5" id="KW-1185">Reference proteome</keyword>
<dbReference type="PANTHER" id="PTHR11820:SF114">
    <property type="entry name" value="4-HYDROXYPHENYLACETATE CATABOLISM PROTEIN"/>
    <property type="match status" value="1"/>
</dbReference>
<dbReference type="InterPro" id="IPR036704">
    <property type="entry name" value="RraA/RraA-like_sf"/>
</dbReference>
<dbReference type="SUPFAM" id="SSF56529">
    <property type="entry name" value="FAH"/>
    <property type="match status" value="1"/>
</dbReference>
<evidence type="ECO:0000313" key="4">
    <source>
        <dbReference type="EMBL" id="MBB4679902.1"/>
    </source>
</evidence>
<dbReference type="NCBIfam" id="NF009399">
    <property type="entry name" value="PRK12764.1"/>
    <property type="match status" value="1"/>
</dbReference>
<name>A0A7W7CET7_9PSEU</name>
<dbReference type="InterPro" id="IPR011234">
    <property type="entry name" value="Fumarylacetoacetase-like_C"/>
</dbReference>
<feature type="domain" description="Fumarylacetoacetase-like C-terminal" evidence="3">
    <location>
        <begin position="21"/>
        <end position="200"/>
    </location>
</feature>
<dbReference type="AlphaFoldDB" id="A0A7W7CET7"/>
<dbReference type="Gene3D" id="3.90.850.10">
    <property type="entry name" value="Fumarylacetoacetase-like, C-terminal domain"/>
    <property type="match status" value="1"/>
</dbReference>
<dbReference type="InterPro" id="IPR005493">
    <property type="entry name" value="RraA/RraA-like"/>
</dbReference>
<dbReference type="Gene3D" id="3.50.30.40">
    <property type="entry name" value="Ribonuclease E inhibitor RraA/RraA-like"/>
    <property type="match status" value="1"/>
</dbReference>
<organism evidence="4 5">
    <name type="scientific">Crossiella cryophila</name>
    <dbReference type="NCBI Taxonomy" id="43355"/>
    <lineage>
        <taxon>Bacteria</taxon>
        <taxon>Bacillati</taxon>
        <taxon>Actinomycetota</taxon>
        <taxon>Actinomycetes</taxon>
        <taxon>Pseudonocardiales</taxon>
        <taxon>Pseudonocardiaceae</taxon>
        <taxon>Crossiella</taxon>
    </lineage>
</organism>
<accession>A0A7W7CET7</accession>
<sequence>MSGDDDGPLAQRPGKVIAVRAHRPGHPSYYLKPATALTGSDQVVLRPQGCLALGVTARFALVIGERARRVPRAEAFGHLAGLAAALEFTVFDLHAADDGSALRSNGIDGSTPLGPALPAIPADLSGLELSCHVNGELAHRVTAEELAFDFGYLVADLSRTLTLEPGDLILTGGPPRAPLVEPGDRVEVTLTGCPPLRARIRQDPEPLGVPGAQPAFGETERQAAHGPGTLAAETITRLREVSTATVAAQLRQHGVAGHLITGVRPTRPDLRLVGLARTLRCLPLREDVWRLDPAGLDVRARTVEEIAPGEVLVIDARQDPGAGTIGDILALRAAGRGAAGIVTDGPLLAADSFAGLPLPVYHRGGHPAGLEARHVPWESQVAVACGGVLVQPGDVLVGDAEGVLVVPAGLAEEVARSAVEQEAREGFVREQVRAGAGLSGLYPMNTVWTNRFRAGGAEQAG</sequence>
<dbReference type="GO" id="GO:0003824">
    <property type="term" value="F:catalytic activity"/>
    <property type="evidence" value="ECO:0007669"/>
    <property type="project" value="InterPro"/>
</dbReference>
<evidence type="ECO:0000256" key="1">
    <source>
        <dbReference type="ARBA" id="ARBA00022723"/>
    </source>
</evidence>
<evidence type="ECO:0000259" key="3">
    <source>
        <dbReference type="Pfam" id="PF01557"/>
    </source>
</evidence>
<dbReference type="EMBL" id="JACHMH010000001">
    <property type="protein sequence ID" value="MBB4679902.1"/>
    <property type="molecule type" value="Genomic_DNA"/>
</dbReference>
<reference evidence="4 5" key="1">
    <citation type="submission" date="2020-08" db="EMBL/GenBank/DDBJ databases">
        <title>Sequencing the genomes of 1000 actinobacteria strains.</title>
        <authorList>
            <person name="Klenk H.-P."/>
        </authorList>
    </citation>
    <scope>NUCLEOTIDE SEQUENCE [LARGE SCALE GENOMIC DNA]</scope>
    <source>
        <strain evidence="4 5">DSM 44230</strain>
    </source>
</reference>
<comment type="caution">
    <text evidence="4">The sequence shown here is derived from an EMBL/GenBank/DDBJ whole genome shotgun (WGS) entry which is preliminary data.</text>
</comment>
<keyword evidence="1" id="KW-0479">Metal-binding</keyword>
<dbReference type="Pfam" id="PF03737">
    <property type="entry name" value="RraA-like"/>
    <property type="match status" value="1"/>
</dbReference>